<reference evidence="4" key="2">
    <citation type="journal article" date="2023" name="Plants (Basel)">
        <title>Annotation of the Turnera subulata (Passifloraceae) Draft Genome Reveals the S-Locus Evolved after the Divergence of Turneroideae from Passifloroideae in a Stepwise Manner.</title>
        <authorList>
            <person name="Henning P.M."/>
            <person name="Roalson E.H."/>
            <person name="Mir W."/>
            <person name="McCubbin A.G."/>
            <person name="Shore J.S."/>
        </authorList>
    </citation>
    <scope>NUCLEOTIDE SEQUENCE</scope>
    <source>
        <strain evidence="4">F60SS</strain>
    </source>
</reference>
<dbReference type="Pfam" id="PF13639">
    <property type="entry name" value="zf-RING_2"/>
    <property type="match status" value="1"/>
</dbReference>
<protein>
    <recommendedName>
        <fullName evidence="3">RING-type domain-containing protein</fullName>
    </recommendedName>
</protein>
<evidence type="ECO:0000313" key="4">
    <source>
        <dbReference type="EMBL" id="KAJ4822827.1"/>
    </source>
</evidence>
<keyword evidence="1" id="KW-0479">Metal-binding</keyword>
<dbReference type="SMART" id="SM00184">
    <property type="entry name" value="RING"/>
    <property type="match status" value="1"/>
</dbReference>
<evidence type="ECO:0000256" key="1">
    <source>
        <dbReference type="PROSITE-ProRule" id="PRU00175"/>
    </source>
</evidence>
<name>A0A9Q0IZW3_9ROSI</name>
<dbReference type="InterPro" id="IPR001841">
    <property type="entry name" value="Znf_RING"/>
</dbReference>
<accession>A0A9Q0IZW3</accession>
<feature type="region of interest" description="Disordered" evidence="2">
    <location>
        <begin position="1"/>
        <end position="69"/>
    </location>
</feature>
<feature type="compositionally biased region" description="Basic and acidic residues" evidence="2">
    <location>
        <begin position="39"/>
        <end position="51"/>
    </location>
</feature>
<dbReference type="InterPro" id="IPR013083">
    <property type="entry name" value="Znf_RING/FYVE/PHD"/>
</dbReference>
<feature type="domain" description="RING-type" evidence="3">
    <location>
        <begin position="177"/>
        <end position="220"/>
    </location>
</feature>
<dbReference type="PANTHER" id="PTHR47662">
    <property type="entry name" value="RING-TYPE DOMAIN-CONTAINING PROTEIN"/>
    <property type="match status" value="1"/>
</dbReference>
<dbReference type="OrthoDB" id="8062037at2759"/>
<dbReference type="GO" id="GO:0008270">
    <property type="term" value="F:zinc ion binding"/>
    <property type="evidence" value="ECO:0007669"/>
    <property type="project" value="UniProtKB-KW"/>
</dbReference>
<dbReference type="PANTHER" id="PTHR47662:SF1">
    <property type="entry name" value="RING-TYPE DOMAIN-CONTAINING PROTEIN"/>
    <property type="match status" value="1"/>
</dbReference>
<organism evidence="4 5">
    <name type="scientific">Turnera subulata</name>
    <dbReference type="NCBI Taxonomy" id="218843"/>
    <lineage>
        <taxon>Eukaryota</taxon>
        <taxon>Viridiplantae</taxon>
        <taxon>Streptophyta</taxon>
        <taxon>Embryophyta</taxon>
        <taxon>Tracheophyta</taxon>
        <taxon>Spermatophyta</taxon>
        <taxon>Magnoliopsida</taxon>
        <taxon>eudicotyledons</taxon>
        <taxon>Gunneridae</taxon>
        <taxon>Pentapetalae</taxon>
        <taxon>rosids</taxon>
        <taxon>fabids</taxon>
        <taxon>Malpighiales</taxon>
        <taxon>Passifloraceae</taxon>
        <taxon>Turnera</taxon>
    </lineage>
</organism>
<dbReference type="Gene3D" id="3.30.40.10">
    <property type="entry name" value="Zinc/RING finger domain, C3HC4 (zinc finger)"/>
    <property type="match status" value="1"/>
</dbReference>
<dbReference type="Proteomes" id="UP001141552">
    <property type="component" value="Unassembled WGS sequence"/>
</dbReference>
<dbReference type="AlphaFoldDB" id="A0A9Q0IZW3"/>
<keyword evidence="5" id="KW-1185">Reference proteome</keyword>
<keyword evidence="1" id="KW-0863">Zinc-finger</keyword>
<proteinExistence type="predicted"/>
<dbReference type="EMBL" id="JAKUCV010007570">
    <property type="protein sequence ID" value="KAJ4822827.1"/>
    <property type="molecule type" value="Genomic_DNA"/>
</dbReference>
<evidence type="ECO:0000256" key="2">
    <source>
        <dbReference type="SAM" id="MobiDB-lite"/>
    </source>
</evidence>
<evidence type="ECO:0000259" key="3">
    <source>
        <dbReference type="PROSITE" id="PS50089"/>
    </source>
</evidence>
<comment type="caution">
    <text evidence="4">The sequence shown here is derived from an EMBL/GenBank/DDBJ whole genome shotgun (WGS) entry which is preliminary data.</text>
</comment>
<dbReference type="PROSITE" id="PS50089">
    <property type="entry name" value="ZF_RING_2"/>
    <property type="match status" value="1"/>
</dbReference>
<reference evidence="4" key="1">
    <citation type="submission" date="2022-02" db="EMBL/GenBank/DDBJ databases">
        <authorList>
            <person name="Henning P.M."/>
            <person name="McCubbin A.G."/>
            <person name="Shore J.S."/>
        </authorList>
    </citation>
    <scope>NUCLEOTIDE SEQUENCE</scope>
    <source>
        <strain evidence="4">F60SS</strain>
        <tissue evidence="4">Leaves</tissue>
    </source>
</reference>
<evidence type="ECO:0000313" key="5">
    <source>
        <dbReference type="Proteomes" id="UP001141552"/>
    </source>
</evidence>
<keyword evidence="1" id="KW-0862">Zinc</keyword>
<sequence length="266" mass="28763">MQAESSTGGAVGGHGGGRHARGKEELRRKRLMPGCVEGRIGEEERKREREGGGAGGSRRLGRLSTAAGGKMKEEGKRVVSVVLRDREDICVKQSMAALPEFVSRYTILTLAFFGILYLEVVALIRSATGTAAAADSDKATAISTSEYLEMIERKSPAVEYFRGGGGWGKPAAAAVECAVCLSEVMEGESVRRLKCKHTFHRGCLDRWLQQRCMATCPLCRARVLPDEVAASYHRLKSPLDNTGDEEILFMMSLLDGNGLTHGVVSS</sequence>
<dbReference type="SUPFAM" id="SSF57850">
    <property type="entry name" value="RING/U-box"/>
    <property type="match status" value="1"/>
</dbReference>
<gene>
    <name evidence="4" type="ORF">Tsubulata_015829</name>
</gene>